<comment type="caution">
    <text evidence="9">The sequence shown here is derived from an EMBL/GenBank/DDBJ whole genome shotgun (WGS) entry which is preliminary data.</text>
</comment>
<sequence>MPSFKSARAPKLCIIADDLTGALDSAAPFAGRGMSTTVAFEPEAVDEALATGAEIIAVSTRSREIEPERAAAAVRMVLKQLPHGTPLFKKIDSRLKGHIAEELSALNPSVMLVAPAIPEFRRNVRAGAVTGFGVTEPIPVRSRLGALADRAVVPDTDSLDDLRQALKTAPDALPVGARGLAEAMAEMMTGRAEADAPKPPAGRALFVVGSRDPITLAQVDALKRTRDALWYGAPNGILSETGTSAGLTLVQALPGETEISGADVSANLARSIHPALTAGCDLLFMTGGATAEAILRQMGIRSAMLLGECLPGLPLARAGHLTIIAKSGGFGNGNTLAVLAGLGEKKAS</sequence>
<evidence type="ECO:0000259" key="7">
    <source>
        <dbReference type="Pfam" id="PF07005"/>
    </source>
</evidence>
<proteinExistence type="inferred from homology"/>
<organism evidence="9 10">
    <name type="scientific">Rhizobium daejeonense</name>
    <dbReference type="NCBI Taxonomy" id="240521"/>
    <lineage>
        <taxon>Bacteria</taxon>
        <taxon>Pseudomonadati</taxon>
        <taxon>Pseudomonadota</taxon>
        <taxon>Alphaproteobacteria</taxon>
        <taxon>Hyphomicrobiales</taxon>
        <taxon>Rhizobiaceae</taxon>
        <taxon>Rhizobium/Agrobacterium group</taxon>
        <taxon>Rhizobium</taxon>
    </lineage>
</organism>
<dbReference type="Pfam" id="PF07005">
    <property type="entry name" value="SBD_N"/>
    <property type="match status" value="1"/>
</dbReference>
<evidence type="ECO:0000313" key="10">
    <source>
        <dbReference type="Proteomes" id="UP000477849"/>
    </source>
</evidence>
<gene>
    <name evidence="9" type="ORF">G6N76_18510</name>
</gene>
<dbReference type="GO" id="GO:0005524">
    <property type="term" value="F:ATP binding"/>
    <property type="evidence" value="ECO:0007669"/>
    <property type="project" value="UniProtKB-KW"/>
</dbReference>
<evidence type="ECO:0000256" key="5">
    <source>
        <dbReference type="ARBA" id="ARBA00022840"/>
    </source>
</evidence>
<protein>
    <submittedName>
        <fullName evidence="9">Four-carbon acid sugar kinase family protein</fullName>
    </submittedName>
</protein>
<keyword evidence="3" id="KW-0547">Nucleotide-binding</keyword>
<feature type="domain" description="Four-carbon acid sugar kinase nucleotide binding" evidence="8">
    <location>
        <begin position="258"/>
        <end position="336"/>
    </location>
</feature>
<reference evidence="9 10" key="1">
    <citation type="submission" date="2020-02" db="EMBL/GenBank/DDBJ databases">
        <title>Genome sequence of the type strain CCBAU10050 of Rhizobium daejeonense.</title>
        <authorList>
            <person name="Gao J."/>
            <person name="Sun J."/>
        </authorList>
    </citation>
    <scope>NUCLEOTIDE SEQUENCE [LARGE SCALE GENOMIC DNA]</scope>
    <source>
        <strain evidence="9 10">CCBAU10050</strain>
    </source>
</reference>
<keyword evidence="6" id="KW-0119">Carbohydrate metabolism</keyword>
<dbReference type="SUPFAM" id="SSF142764">
    <property type="entry name" value="YgbK-like"/>
    <property type="match status" value="1"/>
</dbReference>
<keyword evidence="2" id="KW-0808">Transferase</keyword>
<dbReference type="Gene3D" id="3.40.980.20">
    <property type="entry name" value="Four-carbon acid sugar kinase, nucleotide binding domain"/>
    <property type="match status" value="1"/>
</dbReference>
<evidence type="ECO:0000259" key="8">
    <source>
        <dbReference type="Pfam" id="PF17042"/>
    </source>
</evidence>
<name>A0A6M1SFY9_9HYPH</name>
<comment type="similarity">
    <text evidence="1">Belongs to the four-carbon acid sugar kinase family.</text>
</comment>
<keyword evidence="5" id="KW-0067">ATP-binding</keyword>
<dbReference type="RefSeq" id="WP_163898779.1">
    <property type="nucleotide sequence ID" value="NZ_CP048426.1"/>
</dbReference>
<dbReference type="InterPro" id="IPR042213">
    <property type="entry name" value="NBD_C_sf"/>
</dbReference>
<dbReference type="Proteomes" id="UP000477849">
    <property type="component" value="Unassembled WGS sequence"/>
</dbReference>
<dbReference type="AlphaFoldDB" id="A0A6M1SFY9"/>
<dbReference type="Pfam" id="PF17042">
    <property type="entry name" value="NBD_C"/>
    <property type="match status" value="1"/>
</dbReference>
<evidence type="ECO:0000313" key="9">
    <source>
        <dbReference type="EMBL" id="NGO65666.1"/>
    </source>
</evidence>
<evidence type="ECO:0000256" key="4">
    <source>
        <dbReference type="ARBA" id="ARBA00022777"/>
    </source>
</evidence>
<evidence type="ECO:0000256" key="2">
    <source>
        <dbReference type="ARBA" id="ARBA00022679"/>
    </source>
</evidence>
<dbReference type="InterPro" id="IPR037051">
    <property type="entry name" value="4-carb_acid_sugar_kinase_N_sf"/>
</dbReference>
<evidence type="ECO:0000256" key="6">
    <source>
        <dbReference type="ARBA" id="ARBA00023277"/>
    </source>
</evidence>
<dbReference type="GO" id="GO:0016301">
    <property type="term" value="F:kinase activity"/>
    <property type="evidence" value="ECO:0007669"/>
    <property type="project" value="UniProtKB-KW"/>
</dbReference>
<dbReference type="InterPro" id="IPR031475">
    <property type="entry name" value="NBD_C"/>
</dbReference>
<feature type="domain" description="Four-carbon acid sugar kinase N-terminal" evidence="7">
    <location>
        <begin position="12"/>
        <end position="129"/>
    </location>
</feature>
<dbReference type="Gene3D" id="3.40.50.10840">
    <property type="entry name" value="Putative sugar-binding, N-terminal domain"/>
    <property type="match status" value="1"/>
</dbReference>
<keyword evidence="10" id="KW-1185">Reference proteome</keyword>
<keyword evidence="4 9" id="KW-0418">Kinase</keyword>
<evidence type="ECO:0000256" key="3">
    <source>
        <dbReference type="ARBA" id="ARBA00022741"/>
    </source>
</evidence>
<dbReference type="InterPro" id="IPR010737">
    <property type="entry name" value="4-carb_acid_sugar_kinase_N"/>
</dbReference>
<evidence type="ECO:0000256" key="1">
    <source>
        <dbReference type="ARBA" id="ARBA00005715"/>
    </source>
</evidence>
<accession>A0A6M1SFY9</accession>
<dbReference type="EMBL" id="JAAKZH010000006">
    <property type="protein sequence ID" value="NGO65666.1"/>
    <property type="molecule type" value="Genomic_DNA"/>
</dbReference>